<organism evidence="2 3">
    <name type="scientific">Zingiber officinale</name>
    <name type="common">Ginger</name>
    <name type="synonym">Amomum zingiber</name>
    <dbReference type="NCBI Taxonomy" id="94328"/>
    <lineage>
        <taxon>Eukaryota</taxon>
        <taxon>Viridiplantae</taxon>
        <taxon>Streptophyta</taxon>
        <taxon>Embryophyta</taxon>
        <taxon>Tracheophyta</taxon>
        <taxon>Spermatophyta</taxon>
        <taxon>Magnoliopsida</taxon>
        <taxon>Liliopsida</taxon>
        <taxon>Zingiberales</taxon>
        <taxon>Zingiberaceae</taxon>
        <taxon>Zingiber</taxon>
    </lineage>
</organism>
<proteinExistence type="predicted"/>
<dbReference type="PANTHER" id="PTHR47451:SF1">
    <property type="entry name" value="ARM REPEAT SUPERFAMILY PROTEIN"/>
    <property type="match status" value="1"/>
</dbReference>
<gene>
    <name evidence="2" type="ORF">ZIOFF_034070</name>
</gene>
<dbReference type="Proteomes" id="UP000734854">
    <property type="component" value="Unassembled WGS sequence"/>
</dbReference>
<dbReference type="PANTHER" id="PTHR47451">
    <property type="entry name" value="ARM REPEAT SUPERFAMILY PROTEIN"/>
    <property type="match status" value="1"/>
</dbReference>
<evidence type="ECO:0000313" key="3">
    <source>
        <dbReference type="Proteomes" id="UP000734854"/>
    </source>
</evidence>
<accession>A0A8J5GQ93</accession>
<evidence type="ECO:0000313" key="2">
    <source>
        <dbReference type="EMBL" id="KAG6508690.1"/>
    </source>
</evidence>
<dbReference type="Gene3D" id="1.25.10.10">
    <property type="entry name" value="Leucine-rich Repeat Variant"/>
    <property type="match status" value="4"/>
</dbReference>
<keyword evidence="3" id="KW-1185">Reference proteome</keyword>
<dbReference type="InterPro" id="IPR000225">
    <property type="entry name" value="Armadillo"/>
</dbReference>
<sequence>MSLTLTNLLFYQHRLSRHCATVTVVERHDDHLRPASLAPACVRLRRSTPRLFPLCRAIGDEAHSESNHSFSSMSPDIQRPIGDKSSADGYVGLFVRMLGLDNDPLDREQAINTLWKYSQGGKKCIDGIMQFPGCINLVVSLLKSESSSACAAAAGLLHIVSAVSMYRDAIAESGAIEEISRLLCQHTLTSEVKKQSLCTLWNLSIDEKHRERISKGYLLPIIVKFLDDEEIKVKEAAGGVIANLTLSHHLHSLLVEAGVIPKLAAETTGKSSQDQSLGREAACGAGTGEEAAGRTVNANHSLDGRSWAEAAHLEALEEEEESRWWELSRALAAREEETPKRIARKMSMPEHCAVAWVAFRVAAMRGELGHGDGAVVLLGNDDKEYKVIHNEAEVALLELSVDEYYRILIIEEGLVRVPLIGAAAYKSFRSPTHSWPSLPDGTKIEKTSTPSRFGASDLLVGLTIREKNINLEEATADAIVGRSRQEFLARIGAIEVDGQDQKYTLLPWVDGIARLVLILGLEDVSGITKAAYAIADASISEHMRKSFKEAGAVGLLVQLMQHNSETVREAVAHALDRLSLSNIVRKKIEEEGVLKPLTSILKEPSTSNFLLEKAVCILSRIFEADSSINMELYENITDDLDHTNNNEVVSDVRKVTDASSHKEMKREVLNDSVFISRLIEMLRTSSPSLQVKLASILEYLVILEKNVAVVMAGGIEVALDAVFRKVSTNGMENDIDNGLAQYYIETEEIGLATAAASRLLARLLDFNQCYQIIDSGHFTVLLRDILKSSIPLHTKDWIAACLVKLDSKVSNTSELGYPIEKEVVLYETIPRLVNEMSSSFSHQDQETAVKELNKIISQGVIDYTKAVATAGGIFPLVKLIEEVSGDALEASLSLLYNLSMDIENHSAIVAAGAVPVLKRIVLSEGPQWTHALRILRTLPT</sequence>
<protein>
    <recommendedName>
        <fullName evidence="4">ARM repeat superfamily protein</fullName>
    </recommendedName>
</protein>
<dbReference type="SMART" id="SM00185">
    <property type="entry name" value="ARM"/>
    <property type="match status" value="6"/>
</dbReference>
<dbReference type="EMBL" id="JACMSC010000009">
    <property type="protein sequence ID" value="KAG6508690.1"/>
    <property type="molecule type" value="Genomic_DNA"/>
</dbReference>
<dbReference type="PROSITE" id="PS50176">
    <property type="entry name" value="ARM_REPEAT"/>
    <property type="match status" value="2"/>
</dbReference>
<dbReference type="InterPro" id="IPR016024">
    <property type="entry name" value="ARM-type_fold"/>
</dbReference>
<reference evidence="2 3" key="1">
    <citation type="submission" date="2020-08" db="EMBL/GenBank/DDBJ databases">
        <title>Plant Genome Project.</title>
        <authorList>
            <person name="Zhang R.-G."/>
        </authorList>
    </citation>
    <scope>NUCLEOTIDE SEQUENCE [LARGE SCALE GENOMIC DNA]</scope>
    <source>
        <tissue evidence="2">Rhizome</tissue>
    </source>
</reference>
<comment type="caution">
    <text evidence="2">The sequence shown here is derived from an EMBL/GenBank/DDBJ whole genome shotgun (WGS) entry which is preliminary data.</text>
</comment>
<feature type="repeat" description="ARM" evidence="1">
    <location>
        <begin position="174"/>
        <end position="213"/>
    </location>
</feature>
<name>A0A8J5GQ93_ZINOF</name>
<evidence type="ECO:0000256" key="1">
    <source>
        <dbReference type="PROSITE-ProRule" id="PRU00259"/>
    </source>
</evidence>
<dbReference type="AlphaFoldDB" id="A0A8J5GQ93"/>
<dbReference type="InterPro" id="IPR011989">
    <property type="entry name" value="ARM-like"/>
</dbReference>
<evidence type="ECO:0008006" key="4">
    <source>
        <dbReference type="Google" id="ProtNLM"/>
    </source>
</evidence>
<feature type="repeat" description="ARM" evidence="1">
    <location>
        <begin position="871"/>
        <end position="913"/>
    </location>
</feature>
<dbReference type="SUPFAM" id="SSF48371">
    <property type="entry name" value="ARM repeat"/>
    <property type="match status" value="3"/>
</dbReference>